<feature type="region of interest" description="Disordered" evidence="1">
    <location>
        <begin position="1"/>
        <end position="25"/>
    </location>
</feature>
<dbReference type="InterPro" id="IPR036953">
    <property type="entry name" value="GreA/GreB_C_sf"/>
</dbReference>
<dbReference type="Proteomes" id="UP001596138">
    <property type="component" value="Unassembled WGS sequence"/>
</dbReference>
<gene>
    <name evidence="3" type="ORF">ACFQGU_14975</name>
</gene>
<keyword evidence="3" id="KW-0648">Protein biosynthesis</keyword>
<evidence type="ECO:0000256" key="1">
    <source>
        <dbReference type="SAM" id="MobiDB-lite"/>
    </source>
</evidence>
<organism evidence="3 4">
    <name type="scientific">Longivirga aurantiaca</name>
    <dbReference type="NCBI Taxonomy" id="1837743"/>
    <lineage>
        <taxon>Bacteria</taxon>
        <taxon>Bacillati</taxon>
        <taxon>Actinomycetota</taxon>
        <taxon>Actinomycetes</taxon>
        <taxon>Sporichthyales</taxon>
        <taxon>Sporichthyaceae</taxon>
        <taxon>Longivirga</taxon>
    </lineage>
</organism>
<keyword evidence="4" id="KW-1185">Reference proteome</keyword>
<dbReference type="RefSeq" id="WP_386768029.1">
    <property type="nucleotide sequence ID" value="NZ_JBHSTI010000008.1"/>
</dbReference>
<keyword evidence="3" id="KW-0251">Elongation factor</keyword>
<evidence type="ECO:0000313" key="3">
    <source>
        <dbReference type="EMBL" id="MFC6239183.1"/>
    </source>
</evidence>
<dbReference type="InterPro" id="IPR023459">
    <property type="entry name" value="Tscrpt_elong_fac_GreA/B_fam"/>
</dbReference>
<dbReference type="GO" id="GO:0003746">
    <property type="term" value="F:translation elongation factor activity"/>
    <property type="evidence" value="ECO:0007669"/>
    <property type="project" value="UniProtKB-KW"/>
</dbReference>
<dbReference type="InterPro" id="IPR001437">
    <property type="entry name" value="Tscrpt_elong_fac_GreA/B_C"/>
</dbReference>
<feature type="domain" description="Transcription elongation factor GreA/GreB C-terminal" evidence="2">
    <location>
        <begin position="95"/>
        <end position="167"/>
    </location>
</feature>
<dbReference type="InterPro" id="IPR018151">
    <property type="entry name" value="TF_GreA/GreB_CS"/>
</dbReference>
<dbReference type="Pfam" id="PF01272">
    <property type="entry name" value="GreA_GreB"/>
    <property type="match status" value="1"/>
</dbReference>
<reference evidence="4" key="1">
    <citation type="journal article" date="2019" name="Int. J. Syst. Evol. Microbiol.">
        <title>The Global Catalogue of Microorganisms (GCM) 10K type strain sequencing project: providing services to taxonomists for standard genome sequencing and annotation.</title>
        <authorList>
            <consortium name="The Broad Institute Genomics Platform"/>
            <consortium name="The Broad Institute Genome Sequencing Center for Infectious Disease"/>
            <person name="Wu L."/>
            <person name="Ma J."/>
        </authorList>
    </citation>
    <scope>NUCLEOTIDE SEQUENCE [LARGE SCALE GENOMIC DNA]</scope>
    <source>
        <strain evidence="4">CGMCC 4.7317</strain>
    </source>
</reference>
<evidence type="ECO:0000313" key="4">
    <source>
        <dbReference type="Proteomes" id="UP001596138"/>
    </source>
</evidence>
<accession>A0ABW1T578</accession>
<dbReference type="PANTHER" id="PTHR30437">
    <property type="entry name" value="TRANSCRIPTION ELONGATION FACTOR GREA"/>
    <property type="match status" value="1"/>
</dbReference>
<name>A0ABW1T578_9ACTN</name>
<comment type="caution">
    <text evidence="3">The sequence shown here is derived from an EMBL/GenBank/DDBJ whole genome shotgun (WGS) entry which is preliminary data.</text>
</comment>
<protein>
    <submittedName>
        <fullName evidence="3">GreA/GreB family elongation factor</fullName>
    </submittedName>
</protein>
<evidence type="ECO:0000259" key="2">
    <source>
        <dbReference type="Pfam" id="PF01272"/>
    </source>
</evidence>
<proteinExistence type="predicted"/>
<dbReference type="PROSITE" id="PS00830">
    <property type="entry name" value="GREAB_2"/>
    <property type="match status" value="1"/>
</dbReference>
<dbReference type="EMBL" id="JBHSTI010000008">
    <property type="protein sequence ID" value="MFC6239183.1"/>
    <property type="molecule type" value="Genomic_DNA"/>
</dbReference>
<dbReference type="Gene3D" id="3.10.50.30">
    <property type="entry name" value="Transcription elongation factor, GreA/GreB, C-terminal domain"/>
    <property type="match status" value="1"/>
</dbReference>
<dbReference type="SUPFAM" id="SSF54534">
    <property type="entry name" value="FKBP-like"/>
    <property type="match status" value="1"/>
</dbReference>
<dbReference type="PANTHER" id="PTHR30437:SF4">
    <property type="entry name" value="TRANSCRIPTION ELONGATION FACTOR GREA"/>
    <property type="match status" value="1"/>
</dbReference>
<sequence>MNPTTRPRPIQGARVRPSAGPRRSAERPLLTADGRFLMQLRAQHLLEVAIPEARTGLDKRRRDPRDVTRLERLCVEAVWLERLLARAVTLPAPSGDVVELGSYVRISLVDGEGTWVRPVPAIEAMLDDHRVSASSPLGAALLGARAGDTVVVDGPAGPWECTILEIAPRDPETLHLVA</sequence>